<dbReference type="Gene3D" id="3.40.50.720">
    <property type="entry name" value="NAD(P)-binding Rossmann-like Domain"/>
    <property type="match status" value="1"/>
</dbReference>
<keyword evidence="7" id="KW-1185">Reference proteome</keyword>
<keyword evidence="3" id="KW-0520">NAD</keyword>
<dbReference type="PROSITE" id="PS00061">
    <property type="entry name" value="ADH_SHORT"/>
    <property type="match status" value="1"/>
</dbReference>
<dbReference type="Proteomes" id="UP000187608">
    <property type="component" value="Unassembled WGS sequence"/>
</dbReference>
<evidence type="ECO:0000256" key="1">
    <source>
        <dbReference type="ARBA" id="ARBA00006484"/>
    </source>
</evidence>
<dbReference type="SUPFAM" id="SSF51735">
    <property type="entry name" value="NAD(P)-binding Rossmann-fold domains"/>
    <property type="match status" value="1"/>
</dbReference>
<evidence type="ECO:0000313" key="7">
    <source>
        <dbReference type="Proteomes" id="UP000187608"/>
    </source>
</evidence>
<dbReference type="EMBL" id="FTOC01000001">
    <property type="protein sequence ID" value="SIS38541.1"/>
    <property type="molecule type" value="Genomic_DNA"/>
</dbReference>
<dbReference type="AlphaFoldDB" id="A0A1N7INJ3"/>
<dbReference type="PANTHER" id="PTHR43180:SF28">
    <property type="entry name" value="NAD(P)-BINDING ROSSMANN-FOLD SUPERFAMILY PROTEIN"/>
    <property type="match status" value="1"/>
</dbReference>
<dbReference type="OrthoDB" id="9803333at2"/>
<organism evidence="6 7">
    <name type="scientific">Salimicrobium flavidum</name>
    <dbReference type="NCBI Taxonomy" id="570947"/>
    <lineage>
        <taxon>Bacteria</taxon>
        <taxon>Bacillati</taxon>
        <taxon>Bacillota</taxon>
        <taxon>Bacilli</taxon>
        <taxon>Bacillales</taxon>
        <taxon>Bacillaceae</taxon>
        <taxon>Salimicrobium</taxon>
    </lineage>
</organism>
<proteinExistence type="inferred from homology"/>
<dbReference type="PRINTS" id="PR00081">
    <property type="entry name" value="GDHRDH"/>
</dbReference>
<dbReference type="InterPro" id="IPR002347">
    <property type="entry name" value="SDR_fam"/>
</dbReference>
<evidence type="ECO:0000256" key="5">
    <source>
        <dbReference type="ARBA" id="ARBA00023221"/>
    </source>
</evidence>
<dbReference type="GO" id="GO:0008206">
    <property type="term" value="P:bile acid metabolic process"/>
    <property type="evidence" value="ECO:0007669"/>
    <property type="project" value="UniProtKB-ARBA"/>
</dbReference>
<dbReference type="RefSeq" id="WP_076556866.1">
    <property type="nucleotide sequence ID" value="NZ_FTOC01000001.1"/>
</dbReference>
<evidence type="ECO:0000313" key="6">
    <source>
        <dbReference type="EMBL" id="SIS38541.1"/>
    </source>
</evidence>
<accession>A0A1N7INJ3</accession>
<gene>
    <name evidence="6" type="ORF">SAMN05421687_101620</name>
</gene>
<sequence length="244" mass="25774">MRLENKVAVVTGGGSGIGEYTVRLFVEEGAKVVISDVNDEKGEALAEELGDAAIYQHADVAEEKDVEALISKTVDHFGKLDILFSNAGIGSLSPADETSAEDWKKVLSINLDGVFYGAKHAVKAMKKSGGGSIINTASILGHVGQAQTSPYSASKGAVVNLTRTLGIEYAPDNIRVNAVCPGYIETPLLDQLEDDMKQHLINLHPIGRLGRSEEVAKAVLFLASDEASFVTGTSLLVDGGYTAQ</sequence>
<protein>
    <submittedName>
        <fullName evidence="6">NAD(P)-dependent dehydrogenase, short-chain alcohol dehydrogenase family</fullName>
    </submittedName>
</protein>
<dbReference type="NCBIfam" id="NF009466">
    <property type="entry name" value="PRK12826.1-2"/>
    <property type="match status" value="1"/>
</dbReference>
<dbReference type="PRINTS" id="PR00080">
    <property type="entry name" value="SDRFAMILY"/>
</dbReference>
<keyword evidence="2" id="KW-0560">Oxidoreductase</keyword>
<evidence type="ECO:0000256" key="4">
    <source>
        <dbReference type="ARBA" id="ARBA00023098"/>
    </source>
</evidence>
<dbReference type="GO" id="GO:0016491">
    <property type="term" value="F:oxidoreductase activity"/>
    <property type="evidence" value="ECO:0007669"/>
    <property type="project" value="UniProtKB-KW"/>
</dbReference>
<dbReference type="InterPro" id="IPR020904">
    <property type="entry name" value="Sc_DH/Rdtase_CS"/>
</dbReference>
<keyword evidence="5" id="KW-0753">Steroid metabolism</keyword>
<dbReference type="STRING" id="570947.SAMN05421687_101620"/>
<dbReference type="FunFam" id="3.40.50.720:FF:000084">
    <property type="entry name" value="Short-chain dehydrogenase reductase"/>
    <property type="match status" value="1"/>
</dbReference>
<keyword evidence="4" id="KW-0443">Lipid metabolism</keyword>
<dbReference type="Pfam" id="PF13561">
    <property type="entry name" value="adh_short_C2"/>
    <property type="match status" value="1"/>
</dbReference>
<dbReference type="InterPro" id="IPR036291">
    <property type="entry name" value="NAD(P)-bd_dom_sf"/>
</dbReference>
<dbReference type="PANTHER" id="PTHR43180">
    <property type="entry name" value="3-OXOACYL-(ACYL-CARRIER-PROTEIN) REDUCTASE (AFU_ORTHOLOGUE AFUA_6G11210)"/>
    <property type="match status" value="1"/>
</dbReference>
<dbReference type="NCBIfam" id="NF005559">
    <property type="entry name" value="PRK07231.1"/>
    <property type="match status" value="1"/>
</dbReference>
<evidence type="ECO:0000256" key="3">
    <source>
        <dbReference type="ARBA" id="ARBA00023027"/>
    </source>
</evidence>
<comment type="similarity">
    <text evidence="1">Belongs to the short-chain dehydrogenases/reductases (SDR) family.</text>
</comment>
<name>A0A1N7INJ3_9BACI</name>
<reference evidence="7" key="1">
    <citation type="submission" date="2017-01" db="EMBL/GenBank/DDBJ databases">
        <authorList>
            <person name="Varghese N."/>
            <person name="Submissions S."/>
        </authorList>
    </citation>
    <scope>NUCLEOTIDE SEQUENCE [LARGE SCALE GENOMIC DNA]</scope>
    <source>
        <strain evidence="7">DSM 23127</strain>
    </source>
</reference>
<evidence type="ECO:0000256" key="2">
    <source>
        <dbReference type="ARBA" id="ARBA00023002"/>
    </source>
</evidence>